<name>A0A1S6QJI2_9LACO</name>
<dbReference type="EMBL" id="CP018906">
    <property type="protein sequence ID" value="AQW21760.1"/>
    <property type="molecule type" value="Genomic_DNA"/>
</dbReference>
<evidence type="ECO:0000313" key="1">
    <source>
        <dbReference type="EMBL" id="AQW21760.1"/>
    </source>
</evidence>
<organism evidence="1 2">
    <name type="scientific">Lentilactobacillus curieae</name>
    <dbReference type="NCBI Taxonomy" id="1138822"/>
    <lineage>
        <taxon>Bacteria</taxon>
        <taxon>Bacillati</taxon>
        <taxon>Bacillota</taxon>
        <taxon>Bacilli</taxon>
        <taxon>Lactobacillales</taxon>
        <taxon>Lactobacillaceae</taxon>
        <taxon>Lentilactobacillus</taxon>
    </lineage>
</organism>
<dbReference type="eggNOG" id="ENOG50309JD">
    <property type="taxonomic scope" value="Bacteria"/>
</dbReference>
<proteinExistence type="predicted"/>
<dbReference type="Pfam" id="PF17312">
    <property type="entry name" value="Helveticin_J"/>
    <property type="match status" value="1"/>
</dbReference>
<protein>
    <submittedName>
        <fullName evidence="1">Uncharacterized protein</fullName>
    </submittedName>
</protein>
<dbReference type="OrthoDB" id="2297060at2"/>
<dbReference type="InterPro" id="IPR035280">
    <property type="entry name" value="Helveticin_J"/>
</dbReference>
<keyword evidence="2" id="KW-1185">Reference proteome</keyword>
<dbReference type="Proteomes" id="UP000030361">
    <property type="component" value="Chromosome"/>
</dbReference>
<sequence>MATKDHSMKPGSIAAYKQYTLEGLPSTDSYMRVAQKTFIAGEFAYAVQVFKGASIAKVSKGRISGSVIDFSEFQPMTLNGFGHTQTLELYNWQGKDYFWIGTKGIQTQNNEANHYNKDYWATQLGRFEFQEGQTLEVTDIDRLTYLTRINTTGASEGAIGRVEAALSSDNKYLLIMTVNKNCKQARMTIYDNAALNTALDSSSTVSMADMTGNIKKTWLVSGNIYSILLNGSIQGIDLSNKFKASDNWYVYISGGNAGETPSITKTTFGNTAGLSKGKYADN</sequence>
<reference evidence="1 2" key="1">
    <citation type="journal article" date="2015" name="Genome Announc.">
        <title>Genome Sequence of Lactobacillus curieae CCTCC M 2011381T, a Novel Producer of Gamma-aminobutyric Acid.</title>
        <authorList>
            <person name="Wang Y."/>
            <person name="Wang Y."/>
            <person name="Lang C."/>
            <person name="Wei D."/>
            <person name="Xu P."/>
            <person name="Xie J."/>
        </authorList>
    </citation>
    <scope>NUCLEOTIDE SEQUENCE [LARGE SCALE GENOMIC DNA]</scope>
    <source>
        <strain evidence="1 2">CCTCC M 2011381</strain>
    </source>
</reference>
<evidence type="ECO:0000313" key="2">
    <source>
        <dbReference type="Proteomes" id="UP000030361"/>
    </source>
</evidence>
<gene>
    <name evidence="1" type="ORF">PL11_007460</name>
</gene>
<dbReference type="RefSeq" id="WP_035167636.1">
    <property type="nucleotide sequence ID" value="NZ_CP018906.1"/>
</dbReference>
<accession>A0A1S6QJI2</accession>
<dbReference type="GO" id="GO:0042742">
    <property type="term" value="P:defense response to bacterium"/>
    <property type="evidence" value="ECO:0007669"/>
    <property type="project" value="InterPro"/>
</dbReference>
<dbReference type="KEGG" id="lcu:PL11_007460"/>
<dbReference type="AlphaFoldDB" id="A0A1S6QJI2"/>